<dbReference type="AlphaFoldDB" id="A0AAP1WFK6"/>
<accession>A0AAP1WFK6</accession>
<evidence type="ECO:0000313" key="3">
    <source>
        <dbReference type="Proteomes" id="UP000806077"/>
    </source>
</evidence>
<evidence type="ECO:0000313" key="2">
    <source>
        <dbReference type="EMBL" id="MBE7694401.1"/>
    </source>
</evidence>
<proteinExistence type="predicted"/>
<comment type="caution">
    <text evidence="2">The sequence shown here is derived from an EMBL/GenBank/DDBJ whole genome shotgun (WGS) entry which is preliminary data.</text>
</comment>
<dbReference type="Proteomes" id="UP000806077">
    <property type="component" value="Unassembled WGS sequence"/>
</dbReference>
<feature type="signal peptide" evidence="1">
    <location>
        <begin position="1"/>
        <end position="18"/>
    </location>
</feature>
<dbReference type="RefSeq" id="WP_101914815.1">
    <property type="nucleotide sequence ID" value="NZ_JAFMUB010000001.1"/>
</dbReference>
<reference evidence="2 3" key="1">
    <citation type="journal article" date="2020" name="Int. J. Syst. Evol. Microbiol.">
        <title>Tenacibaculum piscium sp. nov., isolated from skin ulcers of sea-farmed fish, and description of Tenacibaculum finnmarkense sp. nov. with subdivision into genomovars finnmarkense and ulcerans.</title>
        <authorList>
            <person name="Olsen A.B."/>
            <person name="Spilsberg B."/>
            <person name="Nilsen H.K."/>
            <person name="Lagesen K."/>
            <person name="Gulla S."/>
            <person name="Avendano-Herrera R."/>
            <person name="Irgang R."/>
            <person name="Duchaud E."/>
            <person name="Colquhoun D.J."/>
        </authorList>
    </citation>
    <scope>NUCLEOTIDE SEQUENCE [LARGE SCALE GENOMIC DNA]</scope>
    <source>
        <strain evidence="2 3">TNO037</strain>
    </source>
</reference>
<evidence type="ECO:0008006" key="4">
    <source>
        <dbReference type="Google" id="ProtNLM"/>
    </source>
</evidence>
<organism evidence="2 3">
    <name type="scientific">Tenacibaculum finnmarkense genomovar finnmarkense</name>
    <dbReference type="NCBI Taxonomy" id="1458503"/>
    <lineage>
        <taxon>Bacteria</taxon>
        <taxon>Pseudomonadati</taxon>
        <taxon>Bacteroidota</taxon>
        <taxon>Flavobacteriia</taxon>
        <taxon>Flavobacteriales</taxon>
        <taxon>Flavobacteriaceae</taxon>
        <taxon>Tenacibaculum</taxon>
        <taxon>Tenacibaculum finnmarkense</taxon>
    </lineage>
</organism>
<keyword evidence="3" id="KW-1185">Reference proteome</keyword>
<protein>
    <recommendedName>
        <fullName evidence="4">Secreted protein</fullName>
    </recommendedName>
</protein>
<dbReference type="EMBL" id="WXXV01000002">
    <property type="protein sequence ID" value="MBE7694401.1"/>
    <property type="molecule type" value="Genomic_DNA"/>
</dbReference>
<evidence type="ECO:0000256" key="1">
    <source>
        <dbReference type="SAM" id="SignalP"/>
    </source>
</evidence>
<feature type="chain" id="PRO_5042899133" description="Secreted protein" evidence="1">
    <location>
        <begin position="19"/>
        <end position="79"/>
    </location>
</feature>
<sequence length="79" mass="9003">MKNLLLGSLLVLTSLTFANEKKDTKVEKKEIVKNIIKETKDNNVKPFCTLKRRRTSMRGKGISIVTMVTNCTTGEVWFL</sequence>
<name>A0AAP1WFK6_9FLAO</name>
<gene>
    <name evidence="2" type="ORF">F7645_03010</name>
</gene>
<keyword evidence="1" id="KW-0732">Signal</keyword>
<dbReference type="GeneID" id="79925311"/>